<dbReference type="SUPFAM" id="SSF82861">
    <property type="entry name" value="Mechanosensitive channel protein MscS (YggB), transmembrane region"/>
    <property type="match status" value="1"/>
</dbReference>
<evidence type="ECO:0000256" key="7">
    <source>
        <dbReference type="SAM" id="Phobius"/>
    </source>
</evidence>
<organism evidence="10 11">
    <name type="scientific">Methanobrevibacter oralis</name>
    <dbReference type="NCBI Taxonomy" id="66851"/>
    <lineage>
        <taxon>Archaea</taxon>
        <taxon>Methanobacteriati</taxon>
        <taxon>Methanobacteriota</taxon>
        <taxon>Methanomada group</taxon>
        <taxon>Methanobacteria</taxon>
        <taxon>Methanobacteriales</taxon>
        <taxon>Methanobacteriaceae</taxon>
        <taxon>Methanobrevibacter</taxon>
    </lineage>
</organism>
<dbReference type="RefSeq" id="WP_042694132.1">
    <property type="nucleotide sequence ID" value="NZ_CABMAB010000034.1"/>
</dbReference>
<accession>A0A166ARV0</accession>
<evidence type="ECO:0000256" key="2">
    <source>
        <dbReference type="ARBA" id="ARBA00008017"/>
    </source>
</evidence>
<evidence type="ECO:0000313" key="10">
    <source>
        <dbReference type="EMBL" id="KZX12394.1"/>
    </source>
</evidence>
<keyword evidence="11" id="KW-1185">Reference proteome</keyword>
<dbReference type="Proteomes" id="UP000077428">
    <property type="component" value="Unassembled WGS sequence"/>
</dbReference>
<dbReference type="InterPro" id="IPR049142">
    <property type="entry name" value="MS_channel_1st"/>
</dbReference>
<gene>
    <name evidence="10" type="primary">mscM</name>
    <name evidence="10" type="ORF">MBORA_11480</name>
</gene>
<comment type="caution">
    <text evidence="10">The sequence shown here is derived from an EMBL/GenBank/DDBJ whole genome shotgun (WGS) entry which is preliminary data.</text>
</comment>
<evidence type="ECO:0000256" key="5">
    <source>
        <dbReference type="ARBA" id="ARBA00022989"/>
    </source>
</evidence>
<evidence type="ECO:0000256" key="3">
    <source>
        <dbReference type="ARBA" id="ARBA00022475"/>
    </source>
</evidence>
<sequence length="249" mass="28579">MPILDLDDTIIRVIIVIIIVFITTLITGRIAKYMKKTEKFSENMTAVYLIHDIINYSIYFIAIMITLQMFGIDLGGLLLSLGIVGIAVSLAAKDIFSNFMSGIVLILGKSIKVGETVEINNHKGNVERVSLRTTRIIDDNGIKHIVPNSVLTNNTYLQYKAPEKYRINIIIHLPLKFDVKEFEEYVVNKISRYENVLKNPKPALYSKGINKDWMELKVSFWIKNYKNKDKYKLIITNEIRKYIESGEKG</sequence>
<dbReference type="GO" id="GO:0005886">
    <property type="term" value="C:plasma membrane"/>
    <property type="evidence" value="ECO:0007669"/>
    <property type="project" value="UniProtKB-SubCell"/>
</dbReference>
<dbReference type="GO" id="GO:0008381">
    <property type="term" value="F:mechanosensitive monoatomic ion channel activity"/>
    <property type="evidence" value="ECO:0007669"/>
    <property type="project" value="InterPro"/>
</dbReference>
<dbReference type="EMBL" id="LWMU01000070">
    <property type="protein sequence ID" value="KZX12394.1"/>
    <property type="molecule type" value="Genomic_DNA"/>
</dbReference>
<protein>
    <submittedName>
        <fullName evidence="10">Miniconductance mechanosensitive channel MscM</fullName>
    </submittedName>
</protein>
<keyword evidence="3" id="KW-1003">Cell membrane</keyword>
<dbReference type="STRING" id="66851.MBORA_11480"/>
<evidence type="ECO:0000256" key="1">
    <source>
        <dbReference type="ARBA" id="ARBA00004651"/>
    </source>
</evidence>
<dbReference type="PATRIC" id="fig|66851.6.peg.1250"/>
<name>A0A166ARV0_METOA</name>
<dbReference type="OrthoDB" id="31543at2157"/>
<keyword evidence="5 7" id="KW-1133">Transmembrane helix</keyword>
<dbReference type="InterPro" id="IPR010920">
    <property type="entry name" value="LSM_dom_sf"/>
</dbReference>
<dbReference type="SUPFAM" id="SSF82689">
    <property type="entry name" value="Mechanosensitive channel protein MscS (YggB), C-terminal domain"/>
    <property type="match status" value="1"/>
</dbReference>
<evidence type="ECO:0000313" key="11">
    <source>
        <dbReference type="Proteomes" id="UP000077428"/>
    </source>
</evidence>
<dbReference type="InterPro" id="IPR011066">
    <property type="entry name" value="MscS_channel_C_sf"/>
</dbReference>
<dbReference type="PANTHER" id="PTHR30221">
    <property type="entry name" value="SMALL-CONDUCTANCE MECHANOSENSITIVE CHANNEL"/>
    <property type="match status" value="1"/>
</dbReference>
<evidence type="ECO:0000259" key="9">
    <source>
        <dbReference type="Pfam" id="PF21088"/>
    </source>
</evidence>
<evidence type="ECO:0000256" key="6">
    <source>
        <dbReference type="ARBA" id="ARBA00023136"/>
    </source>
</evidence>
<feature type="transmembrane region" description="Helical" evidence="7">
    <location>
        <begin position="77"/>
        <end position="96"/>
    </location>
</feature>
<dbReference type="Gene3D" id="1.10.287.1260">
    <property type="match status" value="1"/>
</dbReference>
<dbReference type="InterPro" id="IPR011014">
    <property type="entry name" value="MscS_channel_TM-2"/>
</dbReference>
<dbReference type="AlphaFoldDB" id="A0A166ARV0"/>
<evidence type="ECO:0000256" key="4">
    <source>
        <dbReference type="ARBA" id="ARBA00022692"/>
    </source>
</evidence>
<dbReference type="Pfam" id="PF00924">
    <property type="entry name" value="MS_channel_2nd"/>
    <property type="match status" value="1"/>
</dbReference>
<feature type="transmembrane region" description="Helical" evidence="7">
    <location>
        <begin position="53"/>
        <end position="71"/>
    </location>
</feature>
<keyword evidence="4 7" id="KW-0812">Transmembrane</keyword>
<dbReference type="InterPro" id="IPR006685">
    <property type="entry name" value="MscS_channel_2nd"/>
</dbReference>
<feature type="domain" description="Mechanosensitive ion channel MscS" evidence="8">
    <location>
        <begin position="94"/>
        <end position="155"/>
    </location>
</feature>
<proteinExistence type="inferred from homology"/>
<feature type="domain" description="Mechanosensitive ion channel transmembrane helices 2/3" evidence="9">
    <location>
        <begin position="53"/>
        <end position="93"/>
    </location>
</feature>
<comment type="subcellular location">
    <subcellularLocation>
        <location evidence="1">Cell membrane</location>
        <topology evidence="1">Multi-pass membrane protein</topology>
    </subcellularLocation>
</comment>
<dbReference type="SUPFAM" id="SSF50182">
    <property type="entry name" value="Sm-like ribonucleoproteins"/>
    <property type="match status" value="1"/>
</dbReference>
<dbReference type="InterPro" id="IPR023408">
    <property type="entry name" value="MscS_beta-dom_sf"/>
</dbReference>
<comment type="similarity">
    <text evidence="2">Belongs to the MscS (TC 1.A.23) family.</text>
</comment>
<evidence type="ECO:0000259" key="8">
    <source>
        <dbReference type="Pfam" id="PF00924"/>
    </source>
</evidence>
<dbReference type="Pfam" id="PF21088">
    <property type="entry name" value="MS_channel_1st"/>
    <property type="match status" value="1"/>
</dbReference>
<dbReference type="PANTHER" id="PTHR30221:SF1">
    <property type="entry name" value="SMALL-CONDUCTANCE MECHANOSENSITIVE CHANNEL"/>
    <property type="match status" value="1"/>
</dbReference>
<reference evidence="11" key="1">
    <citation type="journal article" date="2016" name="Genome Announc.">
        <title>Draft Genome Sequences of Methanobrevibacter curvatus DSM11111, Methanobrevibacter cuticularis DSM11139, Methanobrevibacter filiformis DSM11501, and Methanobrevibacter oralis DSM7256.</title>
        <authorList>
            <person name="Poehlein A."/>
            <person name="Seedorf H."/>
        </authorList>
    </citation>
    <scope>NUCLEOTIDE SEQUENCE [LARGE SCALE GENOMIC DNA]</scope>
    <source>
        <strain evidence="11">DSM 7256 / JCM 30027 / ZR</strain>
    </source>
</reference>
<feature type="transmembrane region" description="Helical" evidence="7">
    <location>
        <begin position="12"/>
        <end position="32"/>
    </location>
</feature>
<keyword evidence="6 7" id="KW-0472">Membrane</keyword>
<dbReference type="InterPro" id="IPR045275">
    <property type="entry name" value="MscS_archaea/bacteria_type"/>
</dbReference>
<dbReference type="Gene3D" id="2.30.30.60">
    <property type="match status" value="1"/>
</dbReference>